<protein>
    <submittedName>
        <fullName evidence="2">Uncharacterized protein</fullName>
    </submittedName>
</protein>
<dbReference type="Proteomes" id="UP001195769">
    <property type="component" value="Unassembled WGS sequence"/>
</dbReference>
<accession>A0AAD4HTX7</accession>
<feature type="region of interest" description="Disordered" evidence="1">
    <location>
        <begin position="1"/>
        <end position="51"/>
    </location>
</feature>
<sequence>MVHPNTHPKNATQHPGEILLQNKQKRCTAHEVKEEKDQMEQEQQGNEAAAKCNTERIASIEDKMALKELKTLMDTPKPQPHARPIQKKTKLTIEDNDEIAEGTIESKDNEMMDVATDDNNGIEDFVESDDEGIEVQPRKKCVQKMAHHEAVQDVKSINNKGGVHHNKSSQYSELRITSDHDHTIAAHGDPKGKKVADVSAIKDNFAGMGKTKDWAEKLVASKLLRPQSLQAVSRVSSVTTSTVILAISKMTSTSAHSGPPPTPTTNRQGNLQEPTTVFFDSNDSLERKVAFTATKKPSGRSTTSADIMEVQDSLLSPPPPIRRLATKKRTKSLSLPPSSMQPSRATARLDTTLISSLLMDINSGNSSPSEDIILPSASVEVKNNKSLTTSAKQCLMEWCGGFGVAACSILTAFFAQDADFLDPVARVDFLKAMLKQNRFVFRDNSGLIPKNWMGMWRSPFVLQTFTSHLNFTFGCVEIPTLDTKNPSARAAFALTVTAISLDLDFNCAKTDDSDVWTPVIAKGEQYSFRKPIWGGMTLKFMGLISALSDNDFASIVEEAQQYAKNLKNVGNLRTTTSVAPDKDDIFADLFAFH</sequence>
<name>A0AAD4HTX7_9AGAM</name>
<dbReference type="GeneID" id="64660125"/>
<evidence type="ECO:0000313" key="2">
    <source>
        <dbReference type="EMBL" id="KAG1908201.1"/>
    </source>
</evidence>
<proteinExistence type="predicted"/>
<dbReference type="RefSeq" id="XP_041233776.1">
    <property type="nucleotide sequence ID" value="XM_041365827.1"/>
</dbReference>
<dbReference type="AlphaFoldDB" id="A0AAD4HTX7"/>
<feature type="compositionally biased region" description="Basic and acidic residues" evidence="1">
    <location>
        <begin position="28"/>
        <end position="39"/>
    </location>
</feature>
<feature type="region of interest" description="Disordered" evidence="1">
    <location>
        <begin position="251"/>
        <end position="272"/>
    </location>
</feature>
<keyword evidence="3" id="KW-1185">Reference proteome</keyword>
<comment type="caution">
    <text evidence="2">The sequence shown here is derived from an EMBL/GenBank/DDBJ whole genome shotgun (WGS) entry which is preliminary data.</text>
</comment>
<evidence type="ECO:0000313" key="3">
    <source>
        <dbReference type="Proteomes" id="UP001195769"/>
    </source>
</evidence>
<gene>
    <name evidence="2" type="ORF">F5891DRAFT_1179716</name>
</gene>
<evidence type="ECO:0000256" key="1">
    <source>
        <dbReference type="SAM" id="MobiDB-lite"/>
    </source>
</evidence>
<organism evidence="2 3">
    <name type="scientific">Suillus fuscotomentosus</name>
    <dbReference type="NCBI Taxonomy" id="1912939"/>
    <lineage>
        <taxon>Eukaryota</taxon>
        <taxon>Fungi</taxon>
        <taxon>Dikarya</taxon>
        <taxon>Basidiomycota</taxon>
        <taxon>Agaricomycotina</taxon>
        <taxon>Agaricomycetes</taxon>
        <taxon>Agaricomycetidae</taxon>
        <taxon>Boletales</taxon>
        <taxon>Suillineae</taxon>
        <taxon>Suillaceae</taxon>
        <taxon>Suillus</taxon>
    </lineage>
</organism>
<reference evidence="2" key="1">
    <citation type="journal article" date="2020" name="New Phytol.">
        <title>Comparative genomics reveals dynamic genome evolution in host specialist ectomycorrhizal fungi.</title>
        <authorList>
            <person name="Lofgren L.A."/>
            <person name="Nguyen N.H."/>
            <person name="Vilgalys R."/>
            <person name="Ruytinx J."/>
            <person name="Liao H.L."/>
            <person name="Branco S."/>
            <person name="Kuo A."/>
            <person name="LaButti K."/>
            <person name="Lipzen A."/>
            <person name="Andreopoulos W."/>
            <person name="Pangilinan J."/>
            <person name="Riley R."/>
            <person name="Hundley H."/>
            <person name="Na H."/>
            <person name="Barry K."/>
            <person name="Grigoriev I.V."/>
            <person name="Stajich J.E."/>
            <person name="Kennedy P.G."/>
        </authorList>
    </citation>
    <scope>NUCLEOTIDE SEQUENCE</scope>
    <source>
        <strain evidence="2">FC203</strain>
    </source>
</reference>
<dbReference type="EMBL" id="JABBWK010000001">
    <property type="protein sequence ID" value="KAG1908201.1"/>
    <property type="molecule type" value="Genomic_DNA"/>
</dbReference>